<feature type="domain" description="H-type lectin" evidence="2">
    <location>
        <begin position="352"/>
        <end position="402"/>
    </location>
</feature>
<proteinExistence type="predicted"/>
<organism evidence="3 4">
    <name type="scientific">Xylaria multiplex</name>
    <dbReference type="NCBI Taxonomy" id="323545"/>
    <lineage>
        <taxon>Eukaryota</taxon>
        <taxon>Fungi</taxon>
        <taxon>Dikarya</taxon>
        <taxon>Ascomycota</taxon>
        <taxon>Pezizomycotina</taxon>
        <taxon>Sordariomycetes</taxon>
        <taxon>Xylariomycetidae</taxon>
        <taxon>Xylariales</taxon>
        <taxon>Xylariaceae</taxon>
        <taxon>Xylaria</taxon>
    </lineage>
</organism>
<dbReference type="AlphaFoldDB" id="A0A7C8IMB4"/>
<dbReference type="GO" id="GO:0008237">
    <property type="term" value="F:metallopeptidase activity"/>
    <property type="evidence" value="ECO:0007669"/>
    <property type="project" value="InterPro"/>
</dbReference>
<dbReference type="InterPro" id="IPR037221">
    <property type="entry name" value="H-type_lectin_dom_sf"/>
</dbReference>
<dbReference type="SUPFAM" id="SSF55486">
    <property type="entry name" value="Metalloproteases ('zincins'), catalytic domain"/>
    <property type="match status" value="1"/>
</dbReference>
<evidence type="ECO:0000256" key="1">
    <source>
        <dbReference type="SAM" id="MobiDB-lite"/>
    </source>
</evidence>
<name>A0A7C8IMB4_9PEZI</name>
<dbReference type="GO" id="GO:0030246">
    <property type="term" value="F:carbohydrate binding"/>
    <property type="evidence" value="ECO:0007669"/>
    <property type="project" value="InterPro"/>
</dbReference>
<dbReference type="Gene3D" id="2.60.40.2080">
    <property type="match status" value="3"/>
</dbReference>
<feature type="domain" description="H-type lectin" evidence="2">
    <location>
        <begin position="428"/>
        <end position="493"/>
    </location>
</feature>
<dbReference type="OrthoDB" id="291007at2759"/>
<feature type="region of interest" description="Disordered" evidence="1">
    <location>
        <begin position="1"/>
        <end position="45"/>
    </location>
</feature>
<evidence type="ECO:0000313" key="3">
    <source>
        <dbReference type="EMBL" id="KAF2964005.1"/>
    </source>
</evidence>
<protein>
    <recommendedName>
        <fullName evidence="2">H-type lectin domain-containing protein</fullName>
    </recommendedName>
</protein>
<evidence type="ECO:0000259" key="2">
    <source>
        <dbReference type="Pfam" id="PF09458"/>
    </source>
</evidence>
<dbReference type="InterPro" id="IPR019019">
    <property type="entry name" value="H-type_lectin_domain"/>
</dbReference>
<keyword evidence="4" id="KW-1185">Reference proteome</keyword>
<feature type="domain" description="H-type lectin" evidence="2">
    <location>
        <begin position="517"/>
        <end position="578"/>
    </location>
</feature>
<dbReference type="InParanoid" id="A0A7C8IMB4"/>
<gene>
    <name evidence="3" type="ORF">GQX73_g9590</name>
</gene>
<dbReference type="Pfam" id="PF09458">
    <property type="entry name" value="H_lectin"/>
    <property type="match status" value="3"/>
</dbReference>
<sequence length="582" mass="63911">MDSSQTSPATSTPEKYSTTSVMYARVEDVPPRPPFPTDDNPSGVTVSAISSEKTKILAQDNTLICMLFAKATDVPSRPPFPNATTIQETTVTTVAKTTLDDGDNRAHSSFTALSHTVRLSFHRPSLWPNGSRIRVRFGGGTPELWARVQAYSQWWSAYANITFEFVDSGPSEVRVTFNTNDGSWSLLGTQSLQRAQDQPTMNLNITALTPPDRVRSEILHEFGHVLGAIHEHQSPLAQIPWDRPAVYAHYNALGVTNDWVDTNILNSPFPDSEIDADADTRSIMVYTYPASFTTNGSSVDWTSDLSARDTQRIAAMYPRNQYAVSSFTTNQPTETPMEWQSITFGISPQQPAPPQFAAALSEIDMSNRDDNIRVRTEVTDVQTDRYTVGVGTWGNRVFYNGGVSLLRVPAGDPNFRMGTITDAGPNSYRISFSPPFPLGVLPNVFAAFSGIDSGDNWRGALDIHNANHAYVDIQVSTWGSSNLYNTNVQWIAYPSDLPGVEVGTFTGAGGATGTYQLQNTFYNTPAVFMGFQRFDISSNQNARLRIRATAANPNRIDWAIETWSDSVIYSVVGIFLAISSGG</sequence>
<evidence type="ECO:0000313" key="4">
    <source>
        <dbReference type="Proteomes" id="UP000481858"/>
    </source>
</evidence>
<dbReference type="SUPFAM" id="SSF141086">
    <property type="entry name" value="Agglutinin HPA-like"/>
    <property type="match status" value="3"/>
</dbReference>
<dbReference type="EMBL" id="WUBL01000171">
    <property type="protein sequence ID" value="KAF2964005.1"/>
    <property type="molecule type" value="Genomic_DNA"/>
</dbReference>
<accession>A0A7C8IMB4</accession>
<comment type="caution">
    <text evidence="3">The sequence shown here is derived from an EMBL/GenBank/DDBJ whole genome shotgun (WGS) entry which is preliminary data.</text>
</comment>
<dbReference type="Proteomes" id="UP000481858">
    <property type="component" value="Unassembled WGS sequence"/>
</dbReference>
<dbReference type="InterPro" id="IPR024079">
    <property type="entry name" value="MetalloPept_cat_dom_sf"/>
</dbReference>
<feature type="compositionally biased region" description="Polar residues" evidence="1">
    <location>
        <begin position="1"/>
        <end position="21"/>
    </location>
</feature>
<dbReference type="GO" id="GO:0007155">
    <property type="term" value="P:cell adhesion"/>
    <property type="evidence" value="ECO:0007669"/>
    <property type="project" value="InterPro"/>
</dbReference>
<reference evidence="3 4" key="1">
    <citation type="submission" date="2019-12" db="EMBL/GenBank/DDBJ databases">
        <title>Draft genome sequence of the ascomycete Xylaria multiplex DSM 110363.</title>
        <authorList>
            <person name="Buettner E."/>
            <person name="Kellner H."/>
        </authorList>
    </citation>
    <scope>NUCLEOTIDE SEQUENCE [LARGE SCALE GENOMIC DNA]</scope>
    <source>
        <strain evidence="3 4">DSM 110363</strain>
    </source>
</reference>
<dbReference type="Gene3D" id="3.40.390.10">
    <property type="entry name" value="Collagenase (Catalytic Domain)"/>
    <property type="match status" value="1"/>
</dbReference>